<dbReference type="InterPro" id="IPR003709">
    <property type="entry name" value="VanY-like_core_dom"/>
</dbReference>
<dbReference type="PANTHER" id="PTHR34385:SF1">
    <property type="entry name" value="PEPTIDOGLYCAN L-ALANYL-D-GLUTAMATE ENDOPEPTIDASE CWLK"/>
    <property type="match status" value="1"/>
</dbReference>
<dbReference type="AlphaFoldDB" id="A0A977L1D4"/>
<evidence type="ECO:0000313" key="2">
    <source>
        <dbReference type="EMBL" id="UXE63781.1"/>
    </source>
</evidence>
<dbReference type="GO" id="GO:0004180">
    <property type="term" value="F:carboxypeptidase activity"/>
    <property type="evidence" value="ECO:0007669"/>
    <property type="project" value="UniProtKB-KW"/>
</dbReference>
<dbReference type="CDD" id="cd14852">
    <property type="entry name" value="LD-carboxypeptidase"/>
    <property type="match status" value="1"/>
</dbReference>
<dbReference type="Proteomes" id="UP001065613">
    <property type="component" value="Chromosome"/>
</dbReference>
<dbReference type="InterPro" id="IPR052179">
    <property type="entry name" value="DD-CPase-like"/>
</dbReference>
<reference evidence="2" key="1">
    <citation type="submission" date="2021-04" db="EMBL/GenBank/DDBJ databases">
        <title>Genome sequence of Woronichinia naegeliana from Washington state freshwater lake bloom.</title>
        <authorList>
            <person name="Dreher T.W."/>
        </authorList>
    </citation>
    <scope>NUCLEOTIDE SEQUENCE</scope>
    <source>
        <strain evidence="2">WA131</strain>
    </source>
</reference>
<dbReference type="GO" id="GO:0006508">
    <property type="term" value="P:proteolysis"/>
    <property type="evidence" value="ECO:0007669"/>
    <property type="project" value="InterPro"/>
</dbReference>
<dbReference type="EMBL" id="CP073041">
    <property type="protein sequence ID" value="UXE63781.1"/>
    <property type="molecule type" value="Genomic_DNA"/>
</dbReference>
<proteinExistence type="predicted"/>
<organism evidence="2">
    <name type="scientific">Woronichinia naegeliana WA131</name>
    <dbReference type="NCBI Taxonomy" id="2824559"/>
    <lineage>
        <taxon>Bacteria</taxon>
        <taxon>Bacillati</taxon>
        <taxon>Cyanobacteriota</taxon>
        <taxon>Cyanophyceae</taxon>
        <taxon>Synechococcales</taxon>
        <taxon>Coelosphaeriaceae</taxon>
        <taxon>Woronichinia</taxon>
    </lineage>
</organism>
<dbReference type="Gene3D" id="3.30.1380.10">
    <property type="match status" value="1"/>
</dbReference>
<accession>A0A977L1D4</accession>
<dbReference type="KEGG" id="wna:KA717_15140"/>
<protein>
    <submittedName>
        <fullName evidence="2">D-alanyl-D-alanine carboxypeptidase family protein</fullName>
    </submittedName>
</protein>
<gene>
    <name evidence="2" type="ORF">KA717_15140</name>
</gene>
<dbReference type="SUPFAM" id="SSF55166">
    <property type="entry name" value="Hedgehog/DD-peptidase"/>
    <property type="match status" value="1"/>
</dbReference>
<feature type="domain" description="D-alanyl-D-alanine carboxypeptidase-like core" evidence="1">
    <location>
        <begin position="76"/>
        <end position="205"/>
    </location>
</feature>
<dbReference type="InterPro" id="IPR009045">
    <property type="entry name" value="Zn_M74/Hedgehog-like"/>
</dbReference>
<name>A0A977L1D4_9CYAN</name>
<dbReference type="PANTHER" id="PTHR34385">
    <property type="entry name" value="D-ALANYL-D-ALANINE CARBOXYPEPTIDASE"/>
    <property type="match status" value="1"/>
</dbReference>
<keyword evidence="2" id="KW-0645">Protease</keyword>
<dbReference type="Pfam" id="PF02557">
    <property type="entry name" value="VanY"/>
    <property type="match status" value="1"/>
</dbReference>
<keyword evidence="2" id="KW-0121">Carboxypeptidase</keyword>
<evidence type="ECO:0000259" key="1">
    <source>
        <dbReference type="Pfam" id="PF02557"/>
    </source>
</evidence>
<dbReference type="InterPro" id="IPR058193">
    <property type="entry name" value="VanY/YodJ_core_dom"/>
</dbReference>
<keyword evidence="2" id="KW-0378">Hydrolase</keyword>
<sequence length="231" mass="25420">MASLTLGIFALLSLLIFWRPSSPPVVISSPPLPTPTSSATPGENPGEEVDNVLGHLPYAEAPQSELKAITPDGRLRMRTAAANEFLQMQGDARAEGVILVPISAFRSVQQQNQVFFGVKQQRNQQVRERAEVSAPPGYSEHHTGYAIDIGDGHAPGTNLSQNFETTAAYKWLKNHAAQYNFENSFTRDNAQGVSYEPWHWRYVGDRQSLETFFKARSLNTSSQPAPAPSNP</sequence>